<feature type="transmembrane region" description="Helical" evidence="6">
    <location>
        <begin position="194"/>
        <end position="215"/>
    </location>
</feature>
<dbReference type="Proteomes" id="UP000095282">
    <property type="component" value="Unplaced"/>
</dbReference>
<evidence type="ECO:0000256" key="4">
    <source>
        <dbReference type="ARBA" id="ARBA00022989"/>
    </source>
</evidence>
<evidence type="ECO:0000256" key="1">
    <source>
        <dbReference type="ARBA" id="ARBA00004141"/>
    </source>
</evidence>
<keyword evidence="5 6" id="KW-0472">Membrane</keyword>
<feature type="transmembrane region" description="Helical" evidence="6">
    <location>
        <begin position="447"/>
        <end position="469"/>
    </location>
</feature>
<dbReference type="Gene3D" id="1.20.1740.10">
    <property type="entry name" value="Amino acid/polyamine transporter I"/>
    <property type="match status" value="2"/>
</dbReference>
<dbReference type="GO" id="GO:0015171">
    <property type="term" value="F:amino acid transmembrane transporter activity"/>
    <property type="evidence" value="ECO:0007669"/>
    <property type="project" value="TreeGrafter"/>
</dbReference>
<evidence type="ECO:0000256" key="3">
    <source>
        <dbReference type="ARBA" id="ARBA00022692"/>
    </source>
</evidence>
<name>A0A1I7TG13_9PELO</name>
<organism evidence="8 9">
    <name type="scientific">Caenorhabditis tropicalis</name>
    <dbReference type="NCBI Taxonomy" id="1561998"/>
    <lineage>
        <taxon>Eukaryota</taxon>
        <taxon>Metazoa</taxon>
        <taxon>Ecdysozoa</taxon>
        <taxon>Nematoda</taxon>
        <taxon>Chromadorea</taxon>
        <taxon>Rhabditida</taxon>
        <taxon>Rhabditina</taxon>
        <taxon>Rhabditomorpha</taxon>
        <taxon>Rhabditoidea</taxon>
        <taxon>Rhabditidae</taxon>
        <taxon>Peloderinae</taxon>
        <taxon>Caenorhabditis</taxon>
    </lineage>
</organism>
<evidence type="ECO:0000259" key="7">
    <source>
        <dbReference type="Pfam" id="PF13906"/>
    </source>
</evidence>
<dbReference type="FunFam" id="1.20.1740.10:FF:000010">
    <property type="entry name" value="probable cationic amino acid transporter"/>
    <property type="match status" value="1"/>
</dbReference>
<feature type="transmembrane region" description="Helical" evidence="6">
    <location>
        <begin position="227"/>
        <end position="247"/>
    </location>
</feature>
<evidence type="ECO:0000313" key="8">
    <source>
        <dbReference type="Proteomes" id="UP000095282"/>
    </source>
</evidence>
<comment type="subcellular location">
    <subcellularLocation>
        <location evidence="1">Membrane</location>
        <topology evidence="1">Multi-pass membrane protein</topology>
    </subcellularLocation>
</comment>
<evidence type="ECO:0000256" key="6">
    <source>
        <dbReference type="SAM" id="Phobius"/>
    </source>
</evidence>
<feature type="transmembrane region" description="Helical" evidence="6">
    <location>
        <begin position="94"/>
        <end position="115"/>
    </location>
</feature>
<feature type="transmembrane region" description="Helical" evidence="6">
    <location>
        <begin position="165"/>
        <end position="182"/>
    </location>
</feature>
<dbReference type="Pfam" id="PF13520">
    <property type="entry name" value="AA_permease_2"/>
    <property type="match status" value="1"/>
</dbReference>
<dbReference type="Pfam" id="PF13906">
    <property type="entry name" value="AA_permease_C"/>
    <property type="match status" value="1"/>
</dbReference>
<protein>
    <submittedName>
        <fullName evidence="9">AA_permease_C domain-containing protein</fullName>
    </submittedName>
</protein>
<evidence type="ECO:0000313" key="9">
    <source>
        <dbReference type="WBParaSite" id="Csp11.Scaffold605.g5578.t1"/>
    </source>
</evidence>
<dbReference type="InterPro" id="IPR002293">
    <property type="entry name" value="AA/rel_permease1"/>
</dbReference>
<sequence>MRFSALRERAFRLKNLPTGELATPLRRCLSTFDITLLGVGHMIGAGIYVLTGSVVRNTAGPSIVLSFMLAGFASLLSALCYAEFGARFPKAGSAYTYAYVGAGELWAFIIGWNIVLEHMLGAAAVARSWSGYLDSLLGNVISNSTIAETGHLNKISSIFGDHPDFLAFLLIVFVAFFVALGSKVSTNFNSFLTILNIGVVVIVVFYGITFADLSLWEGVNENGESRFFPYGVSGMFAGAASCFFAYIGFDGLATAGEEAKNPSRSIPIATFSSMTIVTLSYVLMSASLTLMIPYDMVHPTAAFADAFSMHGAQFASHAVSLGALFGMTTSLVGGMFALPRCVFAMAEDGLLFSSLASVNPKTQVPVQALLVFGFLTAIIALLFDITTLVEFLSIGTLLAYSIVSACVIILRYQPAYNIEDEQFDNGGKLRFSIPFCKFLGKLQPGHSIYYGMSLMITTMFLSSFGFSIGCLHGSIVSQLFLFINIFLTILSFLFICVHYPNNTPLEFKVPFVPVVPALSLLINILMMVHLAWITWIRLAVWMAAGFAIYFGYGVHHSKEEVRDSEQFTKSSTYESVLSGVVSGATSPP</sequence>
<feature type="transmembrane region" description="Helical" evidence="6">
    <location>
        <begin position="268"/>
        <end position="294"/>
    </location>
</feature>
<feature type="domain" description="Cationic amino acid transporter C-terminal" evidence="7">
    <location>
        <begin position="507"/>
        <end position="557"/>
    </location>
</feature>
<dbReference type="InterPro" id="IPR029485">
    <property type="entry name" value="CAT_C"/>
</dbReference>
<keyword evidence="4 6" id="KW-1133">Transmembrane helix</keyword>
<dbReference type="WBParaSite" id="Csp11.Scaffold605.g5578.t1">
    <property type="protein sequence ID" value="Csp11.Scaffold605.g5578.t1"/>
    <property type="gene ID" value="Csp11.Scaffold605.g5578"/>
</dbReference>
<feature type="transmembrane region" description="Helical" evidence="6">
    <location>
        <begin position="314"/>
        <end position="343"/>
    </location>
</feature>
<feature type="transmembrane region" description="Helical" evidence="6">
    <location>
        <begin position="63"/>
        <end position="82"/>
    </location>
</feature>
<keyword evidence="2" id="KW-0813">Transport</keyword>
<proteinExistence type="predicted"/>
<dbReference type="PANTHER" id="PTHR43243">
    <property type="entry name" value="INNER MEMBRANE TRANSPORTER YGJI-RELATED"/>
    <property type="match status" value="1"/>
</dbReference>
<feature type="transmembrane region" description="Helical" evidence="6">
    <location>
        <begin position="364"/>
        <end position="385"/>
    </location>
</feature>
<feature type="transmembrane region" description="Helical" evidence="6">
    <location>
        <begin position="509"/>
        <end position="526"/>
    </location>
</feature>
<evidence type="ECO:0000256" key="2">
    <source>
        <dbReference type="ARBA" id="ARBA00022448"/>
    </source>
</evidence>
<evidence type="ECO:0000256" key="5">
    <source>
        <dbReference type="ARBA" id="ARBA00023136"/>
    </source>
</evidence>
<dbReference type="AlphaFoldDB" id="A0A1I7TG13"/>
<feature type="transmembrane region" description="Helical" evidence="6">
    <location>
        <begin position="391"/>
        <end position="410"/>
    </location>
</feature>
<dbReference type="GO" id="GO:0005886">
    <property type="term" value="C:plasma membrane"/>
    <property type="evidence" value="ECO:0007669"/>
    <property type="project" value="TreeGrafter"/>
</dbReference>
<reference evidence="9" key="1">
    <citation type="submission" date="2016-11" db="UniProtKB">
        <authorList>
            <consortium name="WormBaseParasite"/>
        </authorList>
    </citation>
    <scope>IDENTIFICATION</scope>
</reference>
<feature type="transmembrane region" description="Helical" evidence="6">
    <location>
        <begin position="532"/>
        <end position="552"/>
    </location>
</feature>
<dbReference type="PIRSF" id="PIRSF006060">
    <property type="entry name" value="AA_transporter"/>
    <property type="match status" value="1"/>
</dbReference>
<feature type="transmembrane region" description="Helical" evidence="6">
    <location>
        <begin position="475"/>
        <end position="497"/>
    </location>
</feature>
<dbReference type="PANTHER" id="PTHR43243:SF4">
    <property type="entry name" value="CATIONIC AMINO ACID TRANSPORTER 4"/>
    <property type="match status" value="1"/>
</dbReference>
<dbReference type="STRING" id="1561998.A0A1I7TG13"/>
<accession>A0A1I7TG13</accession>
<keyword evidence="8" id="KW-1185">Reference proteome</keyword>
<keyword evidence="3 6" id="KW-0812">Transmembrane</keyword>
<feature type="transmembrane region" description="Helical" evidence="6">
    <location>
        <begin position="34"/>
        <end position="51"/>
    </location>
</feature>
<dbReference type="eggNOG" id="KOG1286">
    <property type="taxonomic scope" value="Eukaryota"/>
</dbReference>